<dbReference type="PANTHER" id="PTHR43130:SF3">
    <property type="entry name" value="HTH-TYPE TRANSCRIPTIONAL REGULATOR RV1931C"/>
    <property type="match status" value="1"/>
</dbReference>
<dbReference type="RefSeq" id="WP_034839163.1">
    <property type="nucleotide sequence ID" value="NZ_JOKH01000004.1"/>
</dbReference>
<dbReference type="STRING" id="1137799.GZ78_19850"/>
<dbReference type="AlphaFoldDB" id="A0A081NEN1"/>
<accession>A0A081NEN1</accession>
<gene>
    <name evidence="2" type="ORF">GZ78_19850</name>
</gene>
<keyword evidence="3" id="KW-1185">Reference proteome</keyword>
<dbReference type="Pfam" id="PF01965">
    <property type="entry name" value="DJ-1_PfpI"/>
    <property type="match status" value="1"/>
</dbReference>
<protein>
    <recommendedName>
        <fullName evidence="1">DJ-1/PfpI domain-containing protein</fullName>
    </recommendedName>
</protein>
<dbReference type="InterPro" id="IPR029062">
    <property type="entry name" value="Class_I_gatase-like"/>
</dbReference>
<dbReference type="SUPFAM" id="SSF52317">
    <property type="entry name" value="Class I glutamine amidotransferase-like"/>
    <property type="match status" value="1"/>
</dbReference>
<evidence type="ECO:0000313" key="2">
    <source>
        <dbReference type="EMBL" id="KEQ16904.1"/>
    </source>
</evidence>
<dbReference type="OrthoDB" id="9792284at2"/>
<dbReference type="eggNOG" id="COG0693">
    <property type="taxonomic scope" value="Bacteria"/>
</dbReference>
<reference evidence="2 3" key="1">
    <citation type="submission" date="2014-06" db="EMBL/GenBank/DDBJ databases">
        <title>Whole Genome Sequences of Three Symbiotic Endozoicomonas Bacteria.</title>
        <authorList>
            <person name="Neave M.J."/>
            <person name="Apprill A."/>
            <person name="Voolstra C.R."/>
        </authorList>
    </citation>
    <scope>NUCLEOTIDE SEQUENCE [LARGE SCALE GENOMIC DNA]</scope>
    <source>
        <strain evidence="2 3">DSM 25634</strain>
    </source>
</reference>
<dbReference type="InterPro" id="IPR052158">
    <property type="entry name" value="INH-QAR"/>
</dbReference>
<dbReference type="PANTHER" id="PTHR43130">
    <property type="entry name" value="ARAC-FAMILY TRANSCRIPTIONAL REGULATOR"/>
    <property type="match status" value="1"/>
</dbReference>
<feature type="domain" description="DJ-1/PfpI" evidence="1">
    <location>
        <begin position="3"/>
        <end position="161"/>
    </location>
</feature>
<evidence type="ECO:0000313" key="3">
    <source>
        <dbReference type="Proteomes" id="UP000028073"/>
    </source>
</evidence>
<comment type="caution">
    <text evidence="2">The sequence shown here is derived from an EMBL/GenBank/DDBJ whole genome shotgun (WGS) entry which is preliminary data.</text>
</comment>
<sequence>MKKKVLVLLYPGCIEFEIKAALELLANQCEIYAVAPEKGTLHGSSGLLYQINMSFEEALKENFDCLLVPGGDPGSVVENQALSQLLKNASQSGSIIGAVCAGPLLLAIAGILKGRKQTNAAFYPAEMAHVWDESQLVREQVVIDQNIVTALPEAHIDFAAETGWLMGVFEDKNQKTQWQQYYKGIHQRDWSLSGPVSD</sequence>
<name>A0A081NEN1_9GAMM</name>
<dbReference type="Gene3D" id="3.40.50.880">
    <property type="match status" value="1"/>
</dbReference>
<dbReference type="InterPro" id="IPR002818">
    <property type="entry name" value="DJ-1/PfpI"/>
</dbReference>
<dbReference type="EMBL" id="JOKH01000004">
    <property type="protein sequence ID" value="KEQ16904.1"/>
    <property type="molecule type" value="Genomic_DNA"/>
</dbReference>
<dbReference type="Proteomes" id="UP000028073">
    <property type="component" value="Unassembled WGS sequence"/>
</dbReference>
<organism evidence="2 3">
    <name type="scientific">Endozoicomonas numazuensis</name>
    <dbReference type="NCBI Taxonomy" id="1137799"/>
    <lineage>
        <taxon>Bacteria</taxon>
        <taxon>Pseudomonadati</taxon>
        <taxon>Pseudomonadota</taxon>
        <taxon>Gammaproteobacteria</taxon>
        <taxon>Oceanospirillales</taxon>
        <taxon>Endozoicomonadaceae</taxon>
        <taxon>Endozoicomonas</taxon>
    </lineage>
</organism>
<proteinExistence type="predicted"/>
<evidence type="ECO:0000259" key="1">
    <source>
        <dbReference type="Pfam" id="PF01965"/>
    </source>
</evidence>